<evidence type="ECO:0000259" key="1">
    <source>
        <dbReference type="Pfam" id="PF06983"/>
    </source>
</evidence>
<reference evidence="3 4" key="2">
    <citation type="submission" date="2016-12" db="EMBL/GenBank/DDBJ databases">
        <title>Genome sequencing and description of Paenibacillus sp. nov. from high altitude lake in the Indian Trans- Himalayas.</title>
        <authorList>
            <person name="Kiran S."/>
            <person name="Swarnkar M.K."/>
            <person name="Rana A."/>
            <person name="Tewari R."/>
            <person name="Gulati A."/>
        </authorList>
    </citation>
    <scope>NUCLEOTIDE SEQUENCE [LARGE SCALE GENOMIC DNA]</scope>
    <source>
        <strain evidence="3 4">IHBB 9951</strain>
    </source>
</reference>
<gene>
    <name evidence="3" type="ORF">BBD40_09330</name>
    <name evidence="2" type="ORF">BBD41_26250</name>
</gene>
<feature type="domain" description="PhnB-like" evidence="1">
    <location>
        <begin position="10"/>
        <end position="128"/>
    </location>
</feature>
<dbReference type="InterPro" id="IPR028973">
    <property type="entry name" value="PhnB-like"/>
</dbReference>
<dbReference type="KEGG" id="pib:BBD41_26250"/>
<evidence type="ECO:0000313" key="4">
    <source>
        <dbReference type="Proteomes" id="UP000189059"/>
    </source>
</evidence>
<proteinExistence type="predicted"/>
<dbReference type="Pfam" id="PF06983">
    <property type="entry name" value="3-dmu-9_3-mt"/>
    <property type="match status" value="1"/>
</dbReference>
<dbReference type="CDD" id="cd06588">
    <property type="entry name" value="PhnB_like"/>
    <property type="match status" value="1"/>
</dbReference>
<sequence>MGTLKPYLISTNAREQADFYLNSLGGKIVSLTTHEEAMGTQSELKDKVMHMCLNLAGDNYIFMADAIEPSSPGTDIYLSIDYNNIAEASEAFRKLAEGGKVNYPFELQPFGIYLGEVRDKYGVQWMITSETKTDAT</sequence>
<protein>
    <recommendedName>
        <fullName evidence="1">PhnB-like domain-containing protein</fullName>
    </recommendedName>
</protein>
<dbReference type="PANTHER" id="PTHR33990:SF1">
    <property type="entry name" value="PROTEIN YJDN"/>
    <property type="match status" value="1"/>
</dbReference>
<dbReference type="InterPro" id="IPR029068">
    <property type="entry name" value="Glyas_Bleomycin-R_OHBP_Dase"/>
</dbReference>
<dbReference type="Proteomes" id="UP000189059">
    <property type="component" value="Unassembled WGS sequence"/>
</dbReference>
<accession>A0A1B2E734</accession>
<keyword evidence="4" id="KW-1185">Reference proteome</keyword>
<organism evidence="2">
    <name type="scientific">Paenibacillus ihbetae</name>
    <dbReference type="NCBI Taxonomy" id="1870820"/>
    <lineage>
        <taxon>Bacteria</taxon>
        <taxon>Bacillati</taxon>
        <taxon>Bacillota</taxon>
        <taxon>Bacilli</taxon>
        <taxon>Bacillales</taxon>
        <taxon>Paenibacillaceae</taxon>
        <taxon>Paenibacillus</taxon>
    </lineage>
</organism>
<evidence type="ECO:0000313" key="3">
    <source>
        <dbReference type="EMBL" id="OOC62039.1"/>
    </source>
</evidence>
<reference evidence="2" key="1">
    <citation type="submission" date="2016-08" db="EMBL/GenBank/DDBJ databases">
        <title>Complete Genome Seqeunce of Paenibacillus sp. nov. IHBB 9852 from high altitute lake of Indian trans-Himalayas.</title>
        <authorList>
            <person name="Kiran S."/>
            <person name="Swarnkar M.K."/>
            <person name="Rana A."/>
            <person name="Tewari R."/>
            <person name="Gulati A."/>
        </authorList>
    </citation>
    <scope>NUCLEOTIDE SEQUENCE [LARGE SCALE GENOMIC DNA]</scope>
    <source>
        <strain evidence="2">IHBB 9852</strain>
    </source>
</reference>
<name>A0A1B2E734_9BACL</name>
<dbReference type="RefSeq" id="WP_077566844.1">
    <property type="nucleotide sequence ID" value="NZ_CP016809.1"/>
</dbReference>
<dbReference type="OrthoDB" id="9795306at2"/>
<dbReference type="SUPFAM" id="SSF54593">
    <property type="entry name" value="Glyoxalase/Bleomycin resistance protein/Dihydroxybiphenyl dioxygenase"/>
    <property type="match status" value="1"/>
</dbReference>
<dbReference type="PANTHER" id="PTHR33990">
    <property type="entry name" value="PROTEIN YJDN-RELATED"/>
    <property type="match status" value="1"/>
</dbReference>
<dbReference type="EMBL" id="MRVI01000001">
    <property type="protein sequence ID" value="OOC62039.1"/>
    <property type="molecule type" value="Genomic_DNA"/>
</dbReference>
<dbReference type="Gene3D" id="3.10.180.10">
    <property type="entry name" value="2,3-Dihydroxybiphenyl 1,2-Dioxygenase, domain 1"/>
    <property type="match status" value="1"/>
</dbReference>
<dbReference type="EMBL" id="CP016809">
    <property type="protein sequence ID" value="ANY75796.1"/>
    <property type="molecule type" value="Genomic_DNA"/>
</dbReference>
<dbReference type="AlphaFoldDB" id="A0A1B2E734"/>
<evidence type="ECO:0000313" key="2">
    <source>
        <dbReference type="EMBL" id="ANY75796.1"/>
    </source>
</evidence>